<dbReference type="EMBL" id="AMCI01004316">
    <property type="protein sequence ID" value="EJW98322.1"/>
    <property type="molecule type" value="Genomic_DNA"/>
</dbReference>
<feature type="non-terminal residue" evidence="1">
    <location>
        <position position="231"/>
    </location>
</feature>
<gene>
    <name evidence="1" type="ORF">EVA_13571</name>
</gene>
<reference evidence="1" key="1">
    <citation type="journal article" date="2012" name="PLoS ONE">
        <title>Gene sets for utilization of primary and secondary nutrition supplies in the distal gut of endangered iberian lynx.</title>
        <authorList>
            <person name="Alcaide M."/>
            <person name="Messina E."/>
            <person name="Richter M."/>
            <person name="Bargiela R."/>
            <person name="Peplies J."/>
            <person name="Huws S.A."/>
            <person name="Newbold C.J."/>
            <person name="Golyshin P.N."/>
            <person name="Simon M.A."/>
            <person name="Lopez G."/>
            <person name="Yakimov M.M."/>
            <person name="Ferrer M."/>
        </authorList>
    </citation>
    <scope>NUCLEOTIDE SEQUENCE</scope>
</reference>
<accession>J9G973</accession>
<protein>
    <submittedName>
        <fullName evidence="1">Uncharacterized protein</fullName>
    </submittedName>
</protein>
<dbReference type="AlphaFoldDB" id="J9G973"/>
<comment type="caution">
    <text evidence="1">The sequence shown here is derived from an EMBL/GenBank/DDBJ whole genome shotgun (WGS) entry which is preliminary data.</text>
</comment>
<name>J9G973_9ZZZZ</name>
<organism evidence="1">
    <name type="scientific">gut metagenome</name>
    <dbReference type="NCBI Taxonomy" id="749906"/>
    <lineage>
        <taxon>unclassified sequences</taxon>
        <taxon>metagenomes</taxon>
        <taxon>organismal metagenomes</taxon>
    </lineage>
</organism>
<evidence type="ECO:0000313" key="1">
    <source>
        <dbReference type="EMBL" id="EJW98322.1"/>
    </source>
</evidence>
<sequence>MSSNFKTRHRRVQSFRECLLQDNEGRQLLSELSLAARAGAVIAPVLKPFHFNIDFTDPAHCRIEGDTLILLVSSAIQENRLRQLQKRIKTALAVAGLPLTSIAIHIIPPSVETEYGQLELPHCERPSSASGAAAIDRTLSFIEDPALKDTLGRLRDTLAPATPTGSSALEAKLAQESLTLAMRRRELSILEGDLQYGLQAISIPTEEEAAEFPPLAGARARLLAKHAQQSA</sequence>
<proteinExistence type="predicted"/>